<reference evidence="2" key="2">
    <citation type="submission" date="2015-02" db="UniProtKB">
        <authorList>
            <consortium name="EnsemblMetazoa"/>
        </authorList>
    </citation>
    <scope>IDENTIFICATION</scope>
</reference>
<protein>
    <submittedName>
        <fullName evidence="2">Uncharacterized protein</fullName>
    </submittedName>
</protein>
<dbReference type="Proteomes" id="UP000014500">
    <property type="component" value="Unassembled WGS sequence"/>
</dbReference>
<organism evidence="2 3">
    <name type="scientific">Strigamia maritima</name>
    <name type="common">European centipede</name>
    <name type="synonym">Geophilus maritimus</name>
    <dbReference type="NCBI Taxonomy" id="126957"/>
    <lineage>
        <taxon>Eukaryota</taxon>
        <taxon>Metazoa</taxon>
        <taxon>Ecdysozoa</taxon>
        <taxon>Arthropoda</taxon>
        <taxon>Myriapoda</taxon>
        <taxon>Chilopoda</taxon>
        <taxon>Pleurostigmophora</taxon>
        <taxon>Geophilomorpha</taxon>
        <taxon>Linotaeniidae</taxon>
        <taxon>Strigamia</taxon>
    </lineage>
</organism>
<dbReference type="AlphaFoldDB" id="T1IIQ9"/>
<feature type="chain" id="PRO_5004578554" evidence="1">
    <location>
        <begin position="22"/>
        <end position="253"/>
    </location>
</feature>
<reference evidence="3" key="1">
    <citation type="submission" date="2011-05" db="EMBL/GenBank/DDBJ databases">
        <authorList>
            <person name="Richards S.R."/>
            <person name="Qu J."/>
            <person name="Jiang H."/>
            <person name="Jhangiani S.N."/>
            <person name="Agravi P."/>
            <person name="Goodspeed R."/>
            <person name="Gross S."/>
            <person name="Mandapat C."/>
            <person name="Jackson L."/>
            <person name="Mathew T."/>
            <person name="Pu L."/>
            <person name="Thornton R."/>
            <person name="Saada N."/>
            <person name="Wilczek-Boney K.B."/>
            <person name="Lee S."/>
            <person name="Kovar C."/>
            <person name="Wu Y."/>
            <person name="Scherer S.E."/>
            <person name="Worley K.C."/>
            <person name="Muzny D.M."/>
            <person name="Gibbs R."/>
        </authorList>
    </citation>
    <scope>NUCLEOTIDE SEQUENCE</scope>
    <source>
        <strain evidence="3">Brora</strain>
    </source>
</reference>
<proteinExistence type="predicted"/>
<sequence>MSGRSFVMMIVSSICTSVLFASPLNRHSTENEKPCMFNGELCNDIADRLIANMSLICPLYLEPELSSSIPFKVDDECENGSVVIIQIIETIDKLRKERGINAINLCNFPTATISPSTDDNPMCWSTESAYQSIVHYYVALEHIIDTLQSSYSHKDKSFFKLYKDLVRYVQNMRCSYGILTQKQKMGCSFGGYWYENNDTAKKDVLATLESQPTLPSPLENDTVVQSHECMVLKNLETKAKEIRDHLQRHDQPC</sequence>
<evidence type="ECO:0000313" key="3">
    <source>
        <dbReference type="Proteomes" id="UP000014500"/>
    </source>
</evidence>
<evidence type="ECO:0000256" key="1">
    <source>
        <dbReference type="SAM" id="SignalP"/>
    </source>
</evidence>
<feature type="signal peptide" evidence="1">
    <location>
        <begin position="1"/>
        <end position="21"/>
    </location>
</feature>
<dbReference type="EMBL" id="JH430212">
    <property type="status" value="NOT_ANNOTATED_CDS"/>
    <property type="molecule type" value="Genomic_DNA"/>
</dbReference>
<keyword evidence="1" id="KW-0732">Signal</keyword>
<dbReference type="HOGENOM" id="CLU_1099700_0_0_1"/>
<keyword evidence="3" id="KW-1185">Reference proteome</keyword>
<name>T1IIQ9_STRMM</name>
<evidence type="ECO:0000313" key="2">
    <source>
        <dbReference type="EnsemblMetazoa" id="SMAR000762-PA"/>
    </source>
</evidence>
<accession>T1IIQ9</accession>
<dbReference type="EnsemblMetazoa" id="SMAR000762-RA">
    <property type="protein sequence ID" value="SMAR000762-PA"/>
    <property type="gene ID" value="SMAR000762"/>
</dbReference>